<comment type="caution">
    <text evidence="2">The sequence shown here is derived from an EMBL/GenBank/DDBJ whole genome shotgun (WGS) entry which is preliminary data.</text>
</comment>
<dbReference type="Gene3D" id="3.90.550.10">
    <property type="entry name" value="Spore Coat Polysaccharide Biosynthesis Protein SpsA, Chain A"/>
    <property type="match status" value="1"/>
</dbReference>
<feature type="domain" description="Nucleotidyl transferase" evidence="1">
    <location>
        <begin position="9"/>
        <end position="141"/>
    </location>
</feature>
<sequence>MKRDRTSIVIMAAGMGSRYGGLKQLDPVGPNGELLIHYTLYDAHNSGFDKAVFVIRREFEDEFKEMVSRFMPSEMEAVYAYQGLEGLPEGRKKPWGTGHAVFVCRDLIDEPFGVVNADDFYGRSSFKALNEFLRSSECNESTYSMVGYLLKNTVSPHGAVTRGISNVTDSWLVTIEETRGIEIRDGSIGFEREGVWEKLDPLTAVSMNFWGFDPYIFEHIERELSLFLKENKNDQKAEFLIPNVVASLVENKRARVKVIDTEEVWFGMTHPEDREIVMGEIRSMIGEGVYPKKLK</sequence>
<evidence type="ECO:0000259" key="1">
    <source>
        <dbReference type="Pfam" id="PF00483"/>
    </source>
</evidence>
<dbReference type="Pfam" id="PF00483">
    <property type="entry name" value="NTP_transferase"/>
    <property type="match status" value="1"/>
</dbReference>
<dbReference type="InterPro" id="IPR005835">
    <property type="entry name" value="NTP_transferase_dom"/>
</dbReference>
<reference evidence="2" key="1">
    <citation type="journal article" date="2021" name="Environ. Microbiol.">
        <title>Genomic characterization of three novel Desulfobacterota classes expand the metabolic and phylogenetic diversity of the phylum.</title>
        <authorList>
            <person name="Murphy C.L."/>
            <person name="Biggerstaff J."/>
            <person name="Eichhorn A."/>
            <person name="Ewing E."/>
            <person name="Shahan R."/>
            <person name="Soriano D."/>
            <person name="Stewart S."/>
            <person name="VanMol K."/>
            <person name="Walker R."/>
            <person name="Walters P."/>
            <person name="Elshahed M.S."/>
            <person name="Youssef N.H."/>
        </authorList>
    </citation>
    <scope>NUCLEOTIDE SEQUENCE</scope>
    <source>
        <strain evidence="2">Zod_Metabat.24</strain>
    </source>
</reference>
<accession>A0A9D8KD60</accession>
<proteinExistence type="predicted"/>
<evidence type="ECO:0000313" key="3">
    <source>
        <dbReference type="Proteomes" id="UP000809273"/>
    </source>
</evidence>
<reference evidence="2" key="2">
    <citation type="submission" date="2021-01" db="EMBL/GenBank/DDBJ databases">
        <authorList>
            <person name="Hahn C.R."/>
            <person name="Youssef N.H."/>
            <person name="Elshahed M."/>
        </authorList>
    </citation>
    <scope>NUCLEOTIDE SEQUENCE</scope>
    <source>
        <strain evidence="2">Zod_Metabat.24</strain>
    </source>
</reference>
<dbReference type="Proteomes" id="UP000809273">
    <property type="component" value="Unassembled WGS sequence"/>
</dbReference>
<dbReference type="EMBL" id="JAFGIX010000009">
    <property type="protein sequence ID" value="MBN1571904.1"/>
    <property type="molecule type" value="Genomic_DNA"/>
</dbReference>
<dbReference type="SUPFAM" id="SSF53448">
    <property type="entry name" value="Nucleotide-diphospho-sugar transferases"/>
    <property type="match status" value="1"/>
</dbReference>
<organism evidence="2 3">
    <name type="scientific">Candidatus Zymogenus saltonus</name>
    <dbReference type="NCBI Taxonomy" id="2844893"/>
    <lineage>
        <taxon>Bacteria</taxon>
        <taxon>Deltaproteobacteria</taxon>
        <taxon>Candidatus Zymogenia</taxon>
        <taxon>Candidatus Zymogeniales</taxon>
        <taxon>Candidatus Zymogenaceae</taxon>
        <taxon>Candidatus Zymogenus</taxon>
    </lineage>
</organism>
<gene>
    <name evidence="2" type="ORF">JW984_01770</name>
</gene>
<dbReference type="AlphaFoldDB" id="A0A9D8KD60"/>
<dbReference type="InterPro" id="IPR029044">
    <property type="entry name" value="Nucleotide-diphossugar_trans"/>
</dbReference>
<protein>
    <submittedName>
        <fullName evidence="2">Nucleotidyltransferase</fullName>
    </submittedName>
</protein>
<name>A0A9D8KD60_9DELT</name>
<evidence type="ECO:0000313" key="2">
    <source>
        <dbReference type="EMBL" id="MBN1571904.1"/>
    </source>
</evidence>